<accession>A0A9Q1JRC5</accession>
<feature type="region of interest" description="Disordered" evidence="1">
    <location>
        <begin position="202"/>
        <end position="229"/>
    </location>
</feature>
<sequence length="229" mass="26791">MNYKQGVRFCVAFTNYNQPIRKGRYIFLRFIGYIARLERFCPIGMIIQHKLNKMYKAHIIEVVQSKFMYPADKSFDKCVLKYVAKHFKHYEYGLKRDYFKPEEKTREDMYEIVPKGHSHDGWMRLVDYWCSKQHEVETHGREPTHLEFFKDTHSEEGGGFVANMATEDQSDIFGVNAVLRKRGYTFSNNNIELKRVRITEGHVPEESSGNDLSNETSHAGPSTSTSQVN</sequence>
<gene>
    <name evidence="2" type="ORF">Cgig2_024997</name>
</gene>
<dbReference type="AlphaFoldDB" id="A0A9Q1JRC5"/>
<dbReference type="OrthoDB" id="1752401at2759"/>
<organism evidence="2 3">
    <name type="scientific">Carnegiea gigantea</name>
    <dbReference type="NCBI Taxonomy" id="171969"/>
    <lineage>
        <taxon>Eukaryota</taxon>
        <taxon>Viridiplantae</taxon>
        <taxon>Streptophyta</taxon>
        <taxon>Embryophyta</taxon>
        <taxon>Tracheophyta</taxon>
        <taxon>Spermatophyta</taxon>
        <taxon>Magnoliopsida</taxon>
        <taxon>eudicotyledons</taxon>
        <taxon>Gunneridae</taxon>
        <taxon>Pentapetalae</taxon>
        <taxon>Caryophyllales</taxon>
        <taxon>Cactineae</taxon>
        <taxon>Cactaceae</taxon>
        <taxon>Cactoideae</taxon>
        <taxon>Echinocereeae</taxon>
        <taxon>Carnegiea</taxon>
    </lineage>
</organism>
<evidence type="ECO:0000256" key="1">
    <source>
        <dbReference type="SAM" id="MobiDB-lite"/>
    </source>
</evidence>
<name>A0A9Q1JRC5_9CARY</name>
<evidence type="ECO:0000313" key="3">
    <source>
        <dbReference type="Proteomes" id="UP001153076"/>
    </source>
</evidence>
<dbReference type="Proteomes" id="UP001153076">
    <property type="component" value="Unassembled WGS sequence"/>
</dbReference>
<dbReference type="EMBL" id="JAKOGI010000876">
    <property type="protein sequence ID" value="KAJ8429638.1"/>
    <property type="molecule type" value="Genomic_DNA"/>
</dbReference>
<dbReference type="PANTHER" id="PTHR33144">
    <property type="entry name" value="OS10G0409366 PROTEIN-RELATED"/>
    <property type="match status" value="1"/>
</dbReference>
<keyword evidence="3" id="KW-1185">Reference proteome</keyword>
<proteinExistence type="predicted"/>
<dbReference type="PANTHER" id="PTHR33144:SF52">
    <property type="match status" value="1"/>
</dbReference>
<protein>
    <submittedName>
        <fullName evidence="2">Uncharacterized protein</fullName>
    </submittedName>
</protein>
<comment type="caution">
    <text evidence="2">The sequence shown here is derived from an EMBL/GenBank/DDBJ whole genome shotgun (WGS) entry which is preliminary data.</text>
</comment>
<reference evidence="2" key="1">
    <citation type="submission" date="2022-04" db="EMBL/GenBank/DDBJ databases">
        <title>Carnegiea gigantea Genome sequencing and assembly v2.</title>
        <authorList>
            <person name="Copetti D."/>
            <person name="Sanderson M.J."/>
            <person name="Burquez A."/>
            <person name="Wojciechowski M.F."/>
        </authorList>
    </citation>
    <scope>NUCLEOTIDE SEQUENCE</scope>
    <source>
        <strain evidence="2">SGP5-SGP5p</strain>
        <tissue evidence="2">Aerial part</tissue>
    </source>
</reference>
<evidence type="ECO:0000313" key="2">
    <source>
        <dbReference type="EMBL" id="KAJ8429638.1"/>
    </source>
</evidence>
<feature type="compositionally biased region" description="Polar residues" evidence="1">
    <location>
        <begin position="207"/>
        <end position="229"/>
    </location>
</feature>